<dbReference type="InterPro" id="IPR014721">
    <property type="entry name" value="Ribsml_uS5_D2-typ_fold_subgr"/>
</dbReference>
<accession>A0ABZ1UKF8</accession>
<feature type="active site" evidence="10">
    <location>
        <position position="142"/>
    </location>
</feature>
<evidence type="ECO:0000256" key="6">
    <source>
        <dbReference type="ARBA" id="ARBA00022777"/>
    </source>
</evidence>
<dbReference type="GO" id="GO:0050515">
    <property type="term" value="F:4-(cytidine 5'-diphospho)-2-C-methyl-D-erythritol kinase activity"/>
    <property type="evidence" value="ECO:0007669"/>
    <property type="project" value="UniProtKB-EC"/>
</dbReference>
<dbReference type="Pfam" id="PF08544">
    <property type="entry name" value="GHMP_kinases_C"/>
    <property type="match status" value="1"/>
</dbReference>
<dbReference type="InterPro" id="IPR013750">
    <property type="entry name" value="GHMP_kinase_C_dom"/>
</dbReference>
<dbReference type="NCBIfam" id="NF011202">
    <property type="entry name" value="PRK14608.1"/>
    <property type="match status" value="1"/>
</dbReference>
<keyword evidence="4 10" id="KW-0808">Transferase</keyword>
<evidence type="ECO:0000313" key="13">
    <source>
        <dbReference type="EMBL" id="WUR12749.1"/>
    </source>
</evidence>
<dbReference type="Proteomes" id="UP000321323">
    <property type="component" value="Chromosome"/>
</dbReference>
<dbReference type="HAMAP" id="MF_00061">
    <property type="entry name" value="IspE"/>
    <property type="match status" value="1"/>
</dbReference>
<keyword evidence="5 10" id="KW-0547">Nucleotide-binding</keyword>
<dbReference type="Gene3D" id="3.30.230.10">
    <property type="match status" value="1"/>
</dbReference>
<gene>
    <name evidence="10 13" type="primary">ispE</name>
    <name evidence="13" type="ORF">E7V67_024145</name>
</gene>
<keyword evidence="7 10" id="KW-0067">ATP-binding</keyword>
<evidence type="ECO:0000256" key="3">
    <source>
        <dbReference type="ARBA" id="ARBA00017473"/>
    </source>
</evidence>
<dbReference type="PANTHER" id="PTHR43527:SF2">
    <property type="entry name" value="4-DIPHOSPHOCYTIDYL-2-C-METHYL-D-ERYTHRITOL KINASE, CHLOROPLASTIC"/>
    <property type="match status" value="1"/>
</dbReference>
<dbReference type="EMBL" id="CP136508">
    <property type="protein sequence ID" value="WUR12749.1"/>
    <property type="molecule type" value="Genomic_DNA"/>
</dbReference>
<sequence>MRQLLNCPAPAKLNLFLHVTGRRPDGYHLLQTVFQLIDRGDVLHFTLRDDDAIRRATDVPGVPEEQDLIVRAARLLQAEAIRRTGRTPPGVDIAIDKILPMGGGLGGGSSDAATTLLALNALWQAGLSRQELMDLGLPLGADIPFFVFGRTAFAEGVGEALQAVEVPDCWYVVIEPGVAVPTAKIFTSEHLTRNTPLVIMSDFSSYLAKRNGLQGFGRNDLQQVATRLFPPVAEAVEWLGGYGDARMTGSGACVFCAFDSEEQADAVLAKVPDAWTGWKAKALRHHPLLDMLPGTESCEA</sequence>
<dbReference type="Gene3D" id="3.30.70.890">
    <property type="entry name" value="GHMP kinase, C-terminal domain"/>
    <property type="match status" value="1"/>
</dbReference>
<feature type="binding site" evidence="10">
    <location>
        <begin position="100"/>
        <end position="110"/>
    </location>
    <ligand>
        <name>ATP</name>
        <dbReference type="ChEBI" id="CHEBI:30616"/>
    </ligand>
</feature>
<protein>
    <recommendedName>
        <fullName evidence="3 10">4-diphosphocytidyl-2-C-methyl-D-erythritol kinase</fullName>
        <shortName evidence="10">CMK</shortName>
        <ecNumber evidence="2 10">2.7.1.148</ecNumber>
    </recommendedName>
    <alternativeName>
        <fullName evidence="9 10">4-(cytidine-5'-diphospho)-2-C-methyl-D-erythritol kinase</fullName>
    </alternativeName>
</protein>
<dbReference type="SUPFAM" id="SSF54211">
    <property type="entry name" value="Ribosomal protein S5 domain 2-like"/>
    <property type="match status" value="1"/>
</dbReference>
<dbReference type="PANTHER" id="PTHR43527">
    <property type="entry name" value="4-DIPHOSPHOCYTIDYL-2-C-METHYL-D-ERYTHRITOL KINASE, CHLOROPLASTIC"/>
    <property type="match status" value="1"/>
</dbReference>
<comment type="function">
    <text evidence="10">Catalyzes the phosphorylation of the position 2 hydroxy group of 4-diphosphocytidyl-2C-methyl-D-erythritol.</text>
</comment>
<dbReference type="InterPro" id="IPR006204">
    <property type="entry name" value="GHMP_kinase_N_dom"/>
</dbReference>
<evidence type="ECO:0000256" key="4">
    <source>
        <dbReference type="ARBA" id="ARBA00022679"/>
    </source>
</evidence>
<keyword evidence="8 10" id="KW-0414">Isoprene biosynthesis</keyword>
<dbReference type="InterPro" id="IPR020568">
    <property type="entry name" value="Ribosomal_Su5_D2-typ_SF"/>
</dbReference>
<name>A0ABZ1UKF8_9BURK</name>
<dbReference type="SUPFAM" id="SSF55060">
    <property type="entry name" value="GHMP Kinase, C-terminal domain"/>
    <property type="match status" value="1"/>
</dbReference>
<evidence type="ECO:0000256" key="2">
    <source>
        <dbReference type="ARBA" id="ARBA00012052"/>
    </source>
</evidence>
<reference evidence="13 14" key="1">
    <citation type="journal article" date="2019" name="Int. J. Syst. Evol. Microbiol.">
        <title>The Draft Whole-Genome Sequence of the Antibiotic Producer Empedobacter haloabium ATCC 31962 Provides Indications for Its Taxonomic Reclassification.</title>
        <authorList>
            <person name="Miess H."/>
            <person name="Arlt P."/>
            <person name="Apel A.K."/>
            <person name="Weber T."/>
            <person name="Nieselt K."/>
            <person name="Hanssen F."/>
            <person name="Czemmel S."/>
            <person name="Nahnsen S."/>
            <person name="Gross H."/>
        </authorList>
    </citation>
    <scope>NUCLEOTIDE SEQUENCE [LARGE SCALE GENOMIC DNA]</scope>
    <source>
        <strain evidence="13 14">ATCC 31962</strain>
    </source>
</reference>
<comment type="similarity">
    <text evidence="1 10">Belongs to the GHMP kinase family. IspE subfamily.</text>
</comment>
<dbReference type="InterPro" id="IPR004424">
    <property type="entry name" value="IspE"/>
</dbReference>
<dbReference type="EC" id="2.7.1.148" evidence="2 10"/>
<feature type="active site" evidence="10">
    <location>
        <position position="12"/>
    </location>
</feature>
<dbReference type="InterPro" id="IPR036554">
    <property type="entry name" value="GHMP_kinase_C_sf"/>
</dbReference>
<evidence type="ECO:0000313" key="14">
    <source>
        <dbReference type="Proteomes" id="UP000321323"/>
    </source>
</evidence>
<keyword evidence="14" id="KW-1185">Reference proteome</keyword>
<evidence type="ECO:0000256" key="9">
    <source>
        <dbReference type="ARBA" id="ARBA00032554"/>
    </source>
</evidence>
<comment type="catalytic activity">
    <reaction evidence="10">
        <text>4-CDP-2-C-methyl-D-erythritol + ATP = 4-CDP-2-C-methyl-D-erythritol 2-phosphate + ADP + H(+)</text>
        <dbReference type="Rhea" id="RHEA:18437"/>
        <dbReference type="ChEBI" id="CHEBI:15378"/>
        <dbReference type="ChEBI" id="CHEBI:30616"/>
        <dbReference type="ChEBI" id="CHEBI:57823"/>
        <dbReference type="ChEBI" id="CHEBI:57919"/>
        <dbReference type="ChEBI" id="CHEBI:456216"/>
        <dbReference type="EC" id="2.7.1.148"/>
    </reaction>
</comment>
<evidence type="ECO:0000256" key="8">
    <source>
        <dbReference type="ARBA" id="ARBA00023229"/>
    </source>
</evidence>
<dbReference type="Pfam" id="PF00288">
    <property type="entry name" value="GHMP_kinases_N"/>
    <property type="match status" value="1"/>
</dbReference>
<evidence type="ECO:0000256" key="5">
    <source>
        <dbReference type="ARBA" id="ARBA00022741"/>
    </source>
</evidence>
<feature type="domain" description="GHMP kinase N-terminal" evidence="11">
    <location>
        <begin position="68"/>
        <end position="150"/>
    </location>
</feature>
<organism evidence="13 14">
    <name type="scientific">[Empedobacter] haloabium</name>
    <dbReference type="NCBI Taxonomy" id="592317"/>
    <lineage>
        <taxon>Bacteria</taxon>
        <taxon>Pseudomonadati</taxon>
        <taxon>Pseudomonadota</taxon>
        <taxon>Betaproteobacteria</taxon>
        <taxon>Burkholderiales</taxon>
        <taxon>Oxalobacteraceae</taxon>
        <taxon>Telluria group</taxon>
        <taxon>Telluria group incertae sedis</taxon>
    </lineage>
</organism>
<dbReference type="PIRSF" id="PIRSF010376">
    <property type="entry name" value="IspE"/>
    <property type="match status" value="1"/>
</dbReference>
<proteinExistence type="inferred from homology"/>
<evidence type="ECO:0000256" key="1">
    <source>
        <dbReference type="ARBA" id="ARBA00009684"/>
    </source>
</evidence>
<evidence type="ECO:0000259" key="12">
    <source>
        <dbReference type="Pfam" id="PF08544"/>
    </source>
</evidence>
<feature type="domain" description="GHMP kinase C-terminal" evidence="12">
    <location>
        <begin position="213"/>
        <end position="275"/>
    </location>
</feature>
<evidence type="ECO:0000256" key="10">
    <source>
        <dbReference type="HAMAP-Rule" id="MF_00061"/>
    </source>
</evidence>
<comment type="pathway">
    <text evidence="10">Isoprenoid biosynthesis; isopentenyl diphosphate biosynthesis via DXP pathway; isopentenyl diphosphate from 1-deoxy-D-xylulose 5-phosphate: step 3/6.</text>
</comment>
<evidence type="ECO:0000259" key="11">
    <source>
        <dbReference type="Pfam" id="PF00288"/>
    </source>
</evidence>
<keyword evidence="6 10" id="KW-0418">Kinase</keyword>
<dbReference type="NCBIfam" id="TIGR00154">
    <property type="entry name" value="ispE"/>
    <property type="match status" value="1"/>
</dbReference>
<evidence type="ECO:0000256" key="7">
    <source>
        <dbReference type="ARBA" id="ARBA00022840"/>
    </source>
</evidence>